<dbReference type="Proteomes" id="UP000663852">
    <property type="component" value="Unassembled WGS sequence"/>
</dbReference>
<dbReference type="AlphaFoldDB" id="A0A815NQA0"/>
<reference evidence="1" key="1">
    <citation type="submission" date="2021-02" db="EMBL/GenBank/DDBJ databases">
        <authorList>
            <person name="Nowell W R."/>
        </authorList>
    </citation>
    <scope>NUCLEOTIDE SEQUENCE</scope>
</reference>
<organism evidence="1 2">
    <name type="scientific">Adineta ricciae</name>
    <name type="common">Rotifer</name>
    <dbReference type="NCBI Taxonomy" id="249248"/>
    <lineage>
        <taxon>Eukaryota</taxon>
        <taxon>Metazoa</taxon>
        <taxon>Spiralia</taxon>
        <taxon>Gnathifera</taxon>
        <taxon>Rotifera</taxon>
        <taxon>Eurotatoria</taxon>
        <taxon>Bdelloidea</taxon>
        <taxon>Adinetida</taxon>
        <taxon>Adinetidae</taxon>
        <taxon>Adineta</taxon>
    </lineage>
</organism>
<gene>
    <name evidence="1" type="ORF">EDS130_LOCUS38849</name>
</gene>
<protein>
    <submittedName>
        <fullName evidence="1">Uncharacterized protein</fullName>
    </submittedName>
</protein>
<evidence type="ECO:0000313" key="2">
    <source>
        <dbReference type="Proteomes" id="UP000663852"/>
    </source>
</evidence>
<comment type="caution">
    <text evidence="1">The sequence shown here is derived from an EMBL/GenBank/DDBJ whole genome shotgun (WGS) entry which is preliminary data.</text>
</comment>
<accession>A0A815NQA0</accession>
<sequence>MYSACKNRFLRPGCILLFVDSDNIADYRKTDFHGFKTTVTLKGTLTSSSPMLSWYPWVPIYYMMEMLLDPNILYYGNILGPSSAILWGCPWIFKSYILGVPWGPQVLYDGGTPGSSRPIFRGYPWVLRKYITDVFLGLQVLL</sequence>
<name>A0A815NQA0_ADIRI</name>
<evidence type="ECO:0000313" key="1">
    <source>
        <dbReference type="EMBL" id="CAF1440697.1"/>
    </source>
</evidence>
<dbReference type="EMBL" id="CAJNOJ010000417">
    <property type="protein sequence ID" value="CAF1440697.1"/>
    <property type="molecule type" value="Genomic_DNA"/>
</dbReference>
<proteinExistence type="predicted"/>